<sequence length="358" mass="38629">MAPAKQTAQKSTGGKAPRKQPDLKAARKRPVPKATRRFESSLYDPLFSAPPVSPEDLGRLVQPPVISPNAQWIELAPGLVHVKDAITEEQQVILARHALYRGCQTPPLGFRQVMNEETGELGPNAEPNAGRGREYLEKEAQSVEVQRVGEEIARETAARYPTDLPEPVITHILTLHYSRGNPGFARVSPGIFWHKDDGANDGHGTAPIFALSLGESCRFLMMENWRFVGYKERVQNGELHDITLESGDLLVMGGPSRYIHHCIPGMKKGSCPDHLKAILGSARVNITWRSAPGVNAADYVRQQLKPSRGKKIGIKKQKTTSPASSSSSSSPSTSSSAAAAADSLPPPPSAAPGVSPPP</sequence>
<dbReference type="GO" id="GO:0035515">
    <property type="term" value="F:oxidative RNA demethylase activity"/>
    <property type="evidence" value="ECO:0007669"/>
    <property type="project" value="TreeGrafter"/>
</dbReference>
<dbReference type="GO" id="GO:0008198">
    <property type="term" value="F:ferrous iron binding"/>
    <property type="evidence" value="ECO:0007669"/>
    <property type="project" value="TreeGrafter"/>
</dbReference>
<evidence type="ECO:0000256" key="1">
    <source>
        <dbReference type="ARBA" id="ARBA00004123"/>
    </source>
</evidence>
<dbReference type="VEuPathDB" id="CryptoDB:Cvel_20140"/>
<proteinExistence type="predicted"/>
<comment type="cofactor">
    <cofactor evidence="8">
        <name>Fe(2+)</name>
        <dbReference type="ChEBI" id="CHEBI:29033"/>
    </cofactor>
    <text evidence="8">Binds 1 Fe(2+) ion per subunit.</text>
</comment>
<dbReference type="Pfam" id="PF13532">
    <property type="entry name" value="2OG-FeII_Oxy_2"/>
    <property type="match status" value="1"/>
</dbReference>
<feature type="compositionally biased region" description="Polar residues" evidence="9">
    <location>
        <begin position="1"/>
        <end position="12"/>
    </location>
</feature>
<feature type="compositionally biased region" description="Basic residues" evidence="9">
    <location>
        <begin position="26"/>
        <end position="35"/>
    </location>
</feature>
<name>A0A0G4G3Q6_9ALVE</name>
<keyword evidence="4" id="KW-0560">Oxidoreductase</keyword>
<dbReference type="AlphaFoldDB" id="A0A0G4G3Q6"/>
<evidence type="ECO:0000256" key="8">
    <source>
        <dbReference type="PIRSR" id="PIRSR604574-2"/>
    </source>
</evidence>
<feature type="compositionally biased region" description="Basic residues" evidence="9">
    <location>
        <begin position="307"/>
        <end position="318"/>
    </location>
</feature>
<keyword evidence="2 8" id="KW-0479">Metal-binding</keyword>
<evidence type="ECO:0000256" key="7">
    <source>
        <dbReference type="ARBA" id="ARBA00023242"/>
    </source>
</evidence>
<dbReference type="PRINTS" id="PR00622">
    <property type="entry name" value="HISTONEH3"/>
</dbReference>
<evidence type="ECO:0000256" key="6">
    <source>
        <dbReference type="ARBA" id="ARBA00023125"/>
    </source>
</evidence>
<dbReference type="PANTHER" id="PTHR16557">
    <property type="entry name" value="ALKYLATED DNA REPAIR PROTEIN ALKB-RELATED"/>
    <property type="match status" value="1"/>
</dbReference>
<evidence type="ECO:0000256" key="4">
    <source>
        <dbReference type="ARBA" id="ARBA00023002"/>
    </source>
</evidence>
<keyword evidence="6" id="KW-0238">DNA-binding</keyword>
<dbReference type="GO" id="GO:0035516">
    <property type="term" value="F:broad specificity oxidative DNA demethylase activity"/>
    <property type="evidence" value="ECO:0007669"/>
    <property type="project" value="TreeGrafter"/>
</dbReference>
<evidence type="ECO:0000313" key="11">
    <source>
        <dbReference type="EMBL" id="CEM22962.1"/>
    </source>
</evidence>
<dbReference type="GO" id="GO:0003677">
    <property type="term" value="F:DNA binding"/>
    <property type="evidence" value="ECO:0007669"/>
    <property type="project" value="UniProtKB-KW"/>
</dbReference>
<keyword evidence="3" id="KW-0223">Dioxygenase</keyword>
<dbReference type="GO" id="GO:0030527">
    <property type="term" value="F:structural constituent of chromatin"/>
    <property type="evidence" value="ECO:0007669"/>
    <property type="project" value="InterPro"/>
</dbReference>
<feature type="region of interest" description="Disordered" evidence="9">
    <location>
        <begin position="305"/>
        <end position="358"/>
    </location>
</feature>
<dbReference type="SUPFAM" id="SSF51197">
    <property type="entry name" value="Clavaminate synthase-like"/>
    <property type="match status" value="1"/>
</dbReference>
<accession>A0A0G4G3Q6</accession>
<dbReference type="GO" id="GO:0000786">
    <property type="term" value="C:nucleosome"/>
    <property type="evidence" value="ECO:0007669"/>
    <property type="project" value="InterPro"/>
</dbReference>
<feature type="region of interest" description="Disordered" evidence="9">
    <location>
        <begin position="1"/>
        <end position="37"/>
    </location>
</feature>
<protein>
    <recommendedName>
        <fullName evidence="10">Alpha-ketoglutarate-dependent dioxygenase AlkB-like domain-containing protein</fullName>
    </recommendedName>
</protein>
<feature type="binding site" evidence="8">
    <location>
        <position position="196"/>
    </location>
    <ligand>
        <name>Fe cation</name>
        <dbReference type="ChEBI" id="CHEBI:24875"/>
        <note>catalytic</note>
    </ligand>
</feature>
<keyword evidence="7" id="KW-0539">Nucleus</keyword>
<dbReference type="InterPro" id="IPR004574">
    <property type="entry name" value="Alkb"/>
</dbReference>
<gene>
    <name evidence="11" type="ORF">Cvel_20140</name>
</gene>
<evidence type="ECO:0000256" key="5">
    <source>
        <dbReference type="ARBA" id="ARBA00023004"/>
    </source>
</evidence>
<evidence type="ECO:0000256" key="9">
    <source>
        <dbReference type="SAM" id="MobiDB-lite"/>
    </source>
</evidence>
<dbReference type="InterPro" id="IPR000164">
    <property type="entry name" value="Histone_H3/CENP-A"/>
</dbReference>
<reference evidence="11" key="1">
    <citation type="submission" date="2014-11" db="EMBL/GenBank/DDBJ databases">
        <authorList>
            <person name="Otto D Thomas"/>
            <person name="Naeem Raeece"/>
        </authorList>
    </citation>
    <scope>NUCLEOTIDE SEQUENCE</scope>
</reference>
<dbReference type="GO" id="GO:0035513">
    <property type="term" value="P:oxidative RNA demethylation"/>
    <property type="evidence" value="ECO:0007669"/>
    <property type="project" value="TreeGrafter"/>
</dbReference>
<evidence type="ECO:0000256" key="3">
    <source>
        <dbReference type="ARBA" id="ARBA00022964"/>
    </source>
</evidence>
<organism evidence="11">
    <name type="scientific">Chromera velia CCMP2878</name>
    <dbReference type="NCBI Taxonomy" id="1169474"/>
    <lineage>
        <taxon>Eukaryota</taxon>
        <taxon>Sar</taxon>
        <taxon>Alveolata</taxon>
        <taxon>Colpodellida</taxon>
        <taxon>Chromeraceae</taxon>
        <taxon>Chromera</taxon>
    </lineage>
</organism>
<keyword evidence="5 8" id="KW-0408">Iron</keyword>
<evidence type="ECO:0000256" key="2">
    <source>
        <dbReference type="ARBA" id="ARBA00022723"/>
    </source>
</evidence>
<feature type="binding site" evidence="8">
    <location>
        <position position="261"/>
    </location>
    <ligand>
        <name>Fe cation</name>
        <dbReference type="ChEBI" id="CHEBI:24875"/>
        <note>catalytic</note>
    </ligand>
</feature>
<dbReference type="GO" id="GO:0005737">
    <property type="term" value="C:cytoplasm"/>
    <property type="evidence" value="ECO:0007669"/>
    <property type="project" value="TreeGrafter"/>
</dbReference>
<feature type="compositionally biased region" description="Low complexity" evidence="9">
    <location>
        <begin position="319"/>
        <end position="343"/>
    </location>
</feature>
<evidence type="ECO:0000259" key="10">
    <source>
        <dbReference type="Pfam" id="PF13532"/>
    </source>
</evidence>
<feature type="compositionally biased region" description="Pro residues" evidence="9">
    <location>
        <begin position="344"/>
        <end position="358"/>
    </location>
</feature>
<comment type="subcellular location">
    <subcellularLocation>
        <location evidence="1">Nucleus</location>
    </subcellularLocation>
</comment>
<dbReference type="InterPro" id="IPR037151">
    <property type="entry name" value="AlkB-like_sf"/>
</dbReference>
<dbReference type="EMBL" id="CDMZ01000868">
    <property type="protein sequence ID" value="CEM22962.1"/>
    <property type="molecule type" value="Genomic_DNA"/>
</dbReference>
<feature type="binding site" evidence="8">
    <location>
        <position position="194"/>
    </location>
    <ligand>
        <name>Fe cation</name>
        <dbReference type="ChEBI" id="CHEBI:24875"/>
        <note>catalytic</note>
    </ligand>
</feature>
<feature type="domain" description="Alpha-ketoglutarate-dependent dioxygenase AlkB-like" evidence="10">
    <location>
        <begin position="145"/>
        <end position="289"/>
    </location>
</feature>
<dbReference type="PANTHER" id="PTHR16557:SF2">
    <property type="entry name" value="NUCLEIC ACID DIOXYGENASE ALKBH1"/>
    <property type="match status" value="1"/>
</dbReference>
<dbReference type="Gene3D" id="2.60.120.590">
    <property type="entry name" value="Alpha-ketoglutarate-dependent dioxygenase AlkB-like"/>
    <property type="match status" value="1"/>
</dbReference>
<dbReference type="GO" id="GO:0005634">
    <property type="term" value="C:nucleus"/>
    <property type="evidence" value="ECO:0007669"/>
    <property type="project" value="UniProtKB-SubCell"/>
</dbReference>
<dbReference type="InterPro" id="IPR027450">
    <property type="entry name" value="AlkB-like"/>
</dbReference>